<dbReference type="PATRIC" id="fig|1195763.3.peg.3261"/>
<proteinExistence type="predicted"/>
<evidence type="ECO:0000313" key="1">
    <source>
        <dbReference type="EMBL" id="KLV04499.1"/>
    </source>
</evidence>
<dbReference type="EMBL" id="LDOT01000022">
    <property type="protein sequence ID" value="KLV04499.1"/>
    <property type="molecule type" value="Genomic_DNA"/>
</dbReference>
<dbReference type="RefSeq" id="WP_047879756.1">
    <property type="nucleotide sequence ID" value="NZ_LDOT01000022.1"/>
</dbReference>
<accession>A0A0J1GYF0</accession>
<evidence type="ECO:0008006" key="3">
    <source>
        <dbReference type="Google" id="ProtNLM"/>
    </source>
</evidence>
<protein>
    <recommendedName>
        <fullName evidence="3">Type IV pilin</fullName>
    </recommendedName>
</protein>
<dbReference type="STRING" id="1195763.ABT56_15335"/>
<dbReference type="InterPro" id="IPR012902">
    <property type="entry name" value="N_methyl_site"/>
</dbReference>
<gene>
    <name evidence="1" type="ORF">ABT56_15335</name>
</gene>
<dbReference type="AlphaFoldDB" id="A0A0J1GYF0"/>
<dbReference type="Proteomes" id="UP000036097">
    <property type="component" value="Unassembled WGS sequence"/>
</dbReference>
<dbReference type="NCBIfam" id="TIGR02532">
    <property type="entry name" value="IV_pilin_GFxxxE"/>
    <property type="match status" value="1"/>
</dbReference>
<dbReference type="PROSITE" id="PS00409">
    <property type="entry name" value="PROKAR_NTER_METHYL"/>
    <property type="match status" value="1"/>
</dbReference>
<name>A0A0J1GYF0_9GAMM</name>
<evidence type="ECO:0000313" key="2">
    <source>
        <dbReference type="Proteomes" id="UP000036097"/>
    </source>
</evidence>
<keyword evidence="2" id="KW-1185">Reference proteome</keyword>
<organism evidence="1 2">
    <name type="scientific">Photobacterium aquae</name>
    <dbReference type="NCBI Taxonomy" id="1195763"/>
    <lineage>
        <taxon>Bacteria</taxon>
        <taxon>Pseudomonadati</taxon>
        <taxon>Pseudomonadota</taxon>
        <taxon>Gammaproteobacteria</taxon>
        <taxon>Vibrionales</taxon>
        <taxon>Vibrionaceae</taxon>
        <taxon>Photobacterium</taxon>
    </lineage>
</organism>
<comment type="caution">
    <text evidence="1">The sequence shown here is derived from an EMBL/GenBank/DDBJ whole genome shotgun (WGS) entry which is preliminary data.</text>
</comment>
<sequence>MISKRGRGFSLIEVLVSLLLISVSFAAVMRMQAYVEVKREQAALQYQAMQLAEQQVMLWQNVGATVNCNGTMKALTLANLETCQIGFGKMTGTVSVVGTPKKDLAGAIIFKRLQVAVQWIDRSGEKGTVTLYSGHSNQSPLLK</sequence>
<reference evidence="1 2" key="1">
    <citation type="submission" date="2015-05" db="EMBL/GenBank/DDBJ databases">
        <title>Photobacterium galathea sp. nov.</title>
        <authorList>
            <person name="Machado H."/>
            <person name="Gram L."/>
        </authorList>
    </citation>
    <scope>NUCLEOTIDE SEQUENCE [LARGE SCALE GENOMIC DNA]</scope>
    <source>
        <strain evidence="1 2">CGMCC 1.12159</strain>
    </source>
</reference>
<dbReference type="Pfam" id="PF07963">
    <property type="entry name" value="N_methyl"/>
    <property type="match status" value="1"/>
</dbReference>